<comment type="caution">
    <text evidence="1">The sequence shown here is derived from an EMBL/GenBank/DDBJ whole genome shotgun (WGS) entry which is preliminary data.</text>
</comment>
<organism evidence="1 2">
    <name type="scientific">Hyalomma asiaticum</name>
    <name type="common">Tick</name>
    <dbReference type="NCBI Taxonomy" id="266040"/>
    <lineage>
        <taxon>Eukaryota</taxon>
        <taxon>Metazoa</taxon>
        <taxon>Ecdysozoa</taxon>
        <taxon>Arthropoda</taxon>
        <taxon>Chelicerata</taxon>
        <taxon>Arachnida</taxon>
        <taxon>Acari</taxon>
        <taxon>Parasitiformes</taxon>
        <taxon>Ixodida</taxon>
        <taxon>Ixodoidea</taxon>
        <taxon>Ixodidae</taxon>
        <taxon>Hyalomminae</taxon>
        <taxon>Hyalomma</taxon>
    </lineage>
</organism>
<proteinExistence type="predicted"/>
<dbReference type="EMBL" id="CM023486">
    <property type="protein sequence ID" value="KAH6927819.1"/>
    <property type="molecule type" value="Genomic_DNA"/>
</dbReference>
<protein>
    <submittedName>
        <fullName evidence="1">Uncharacterized protein</fullName>
    </submittedName>
</protein>
<evidence type="ECO:0000313" key="1">
    <source>
        <dbReference type="EMBL" id="KAH6927819.1"/>
    </source>
</evidence>
<gene>
    <name evidence="1" type="ORF">HPB50_008955</name>
</gene>
<dbReference type="Proteomes" id="UP000821845">
    <property type="component" value="Chromosome 6"/>
</dbReference>
<reference evidence="1" key="1">
    <citation type="submission" date="2020-05" db="EMBL/GenBank/DDBJ databases">
        <title>Large-scale comparative analyses of tick genomes elucidate their genetic diversity and vector capacities.</title>
        <authorList>
            <person name="Jia N."/>
            <person name="Wang J."/>
            <person name="Shi W."/>
            <person name="Du L."/>
            <person name="Sun Y."/>
            <person name="Zhan W."/>
            <person name="Jiang J."/>
            <person name="Wang Q."/>
            <person name="Zhang B."/>
            <person name="Ji P."/>
            <person name="Sakyi L.B."/>
            <person name="Cui X."/>
            <person name="Yuan T."/>
            <person name="Jiang B."/>
            <person name="Yang W."/>
            <person name="Lam T.T.-Y."/>
            <person name="Chang Q."/>
            <person name="Ding S."/>
            <person name="Wang X."/>
            <person name="Zhu J."/>
            <person name="Ruan X."/>
            <person name="Zhao L."/>
            <person name="Wei J."/>
            <person name="Que T."/>
            <person name="Du C."/>
            <person name="Cheng J."/>
            <person name="Dai P."/>
            <person name="Han X."/>
            <person name="Huang E."/>
            <person name="Gao Y."/>
            <person name="Liu J."/>
            <person name="Shao H."/>
            <person name="Ye R."/>
            <person name="Li L."/>
            <person name="Wei W."/>
            <person name="Wang X."/>
            <person name="Wang C."/>
            <person name="Yang T."/>
            <person name="Huo Q."/>
            <person name="Li W."/>
            <person name="Guo W."/>
            <person name="Chen H."/>
            <person name="Zhou L."/>
            <person name="Ni X."/>
            <person name="Tian J."/>
            <person name="Zhou Y."/>
            <person name="Sheng Y."/>
            <person name="Liu T."/>
            <person name="Pan Y."/>
            <person name="Xia L."/>
            <person name="Li J."/>
            <person name="Zhao F."/>
            <person name="Cao W."/>
        </authorList>
    </citation>
    <scope>NUCLEOTIDE SEQUENCE</scope>
    <source>
        <strain evidence="1">Hyas-2018</strain>
    </source>
</reference>
<sequence length="108" mass="11720">MHLATCPDWSATHFSTATGDDTPYVPVPAPVRAKPFVPEPEERWDVEAGPAVDPCRPTVAPIFRTVQGMTPSERRRHYKSLSANGPPVICVPAEHAQAPTVPTPQTLI</sequence>
<keyword evidence="2" id="KW-1185">Reference proteome</keyword>
<name>A0ACB7S4Y1_HYAAI</name>
<evidence type="ECO:0000313" key="2">
    <source>
        <dbReference type="Proteomes" id="UP000821845"/>
    </source>
</evidence>
<accession>A0ACB7S4Y1</accession>